<dbReference type="FunFam" id="1.10.1410.10:FF:000014">
    <property type="entry name" value="U3 small nucleolar RNA-associated protein 22"/>
    <property type="match status" value="1"/>
</dbReference>
<dbReference type="InterPro" id="IPR035367">
    <property type="entry name" value="Nrap_D2"/>
</dbReference>
<dbReference type="InterPro" id="IPR035082">
    <property type="entry name" value="Nrap_D1"/>
</dbReference>
<dbReference type="GO" id="GO:0032545">
    <property type="term" value="C:CURI complex"/>
    <property type="evidence" value="ECO:0007669"/>
    <property type="project" value="TreeGrafter"/>
</dbReference>
<feature type="region of interest" description="Disordered" evidence="6">
    <location>
        <begin position="1"/>
        <end position="65"/>
    </location>
</feature>
<feature type="domain" description="Nrap protein" evidence="12">
    <location>
        <begin position="992"/>
        <end position="1124"/>
    </location>
</feature>
<dbReference type="Pfam" id="PF17405">
    <property type="entry name" value="Nrap_D4"/>
    <property type="match status" value="1"/>
</dbReference>
<gene>
    <name evidence="13" type="ORF">SBOR_2940</name>
</gene>
<feature type="domain" description="Nrap protein" evidence="10">
    <location>
        <begin position="637"/>
        <end position="831"/>
    </location>
</feature>
<evidence type="ECO:0000259" key="7">
    <source>
        <dbReference type="Pfam" id="PF03813"/>
    </source>
</evidence>
<dbReference type="Pfam" id="PF17403">
    <property type="entry name" value="Nrap_D2"/>
    <property type="match status" value="1"/>
</dbReference>
<evidence type="ECO:0000259" key="9">
    <source>
        <dbReference type="Pfam" id="PF17404"/>
    </source>
</evidence>
<comment type="caution">
    <text evidence="13">The sequence shown here is derived from an EMBL/GenBank/DDBJ whole genome shotgun (WGS) entry which is preliminary data.</text>
</comment>
<evidence type="ECO:0000259" key="11">
    <source>
        <dbReference type="Pfam" id="PF17406"/>
    </source>
</evidence>
<dbReference type="Gene3D" id="3.30.70.3030">
    <property type="match status" value="1"/>
</dbReference>
<dbReference type="InterPro" id="IPR035369">
    <property type="entry name" value="Nrap_D4"/>
</dbReference>
<organism evidence="13 14">
    <name type="scientific">Sclerotinia borealis (strain F-4128)</name>
    <dbReference type="NCBI Taxonomy" id="1432307"/>
    <lineage>
        <taxon>Eukaryota</taxon>
        <taxon>Fungi</taxon>
        <taxon>Dikarya</taxon>
        <taxon>Ascomycota</taxon>
        <taxon>Pezizomycotina</taxon>
        <taxon>Leotiomycetes</taxon>
        <taxon>Helotiales</taxon>
        <taxon>Sclerotiniaceae</taxon>
        <taxon>Sclerotinia</taxon>
    </lineage>
</organism>
<reference evidence="13 14" key="1">
    <citation type="journal article" date="2014" name="Genome Announc.">
        <title>Draft genome sequence of Sclerotinia borealis, a psychrophilic plant pathogenic fungus.</title>
        <authorList>
            <person name="Mardanov A.V."/>
            <person name="Beletsky A.V."/>
            <person name="Kadnikov V.V."/>
            <person name="Ignatov A.N."/>
            <person name="Ravin N.V."/>
        </authorList>
    </citation>
    <scope>NUCLEOTIDE SEQUENCE [LARGE SCALE GENOMIC DNA]</scope>
    <source>
        <strain evidence="14">F-4157</strain>
    </source>
</reference>
<dbReference type="GO" id="GO:0006409">
    <property type="term" value="P:tRNA export from nucleus"/>
    <property type="evidence" value="ECO:0007669"/>
    <property type="project" value="TreeGrafter"/>
</dbReference>
<evidence type="ECO:0000256" key="1">
    <source>
        <dbReference type="ARBA" id="ARBA00004604"/>
    </source>
</evidence>
<protein>
    <recommendedName>
        <fullName evidence="5">U3 small nucleolar RNA-associated protein 22</fullName>
    </recommendedName>
</protein>
<feature type="domain" description="Nrap protein" evidence="8">
    <location>
        <begin position="328"/>
        <end position="468"/>
    </location>
</feature>
<dbReference type="EMBL" id="AYSA01000129">
    <property type="protein sequence ID" value="ESZ96681.1"/>
    <property type="molecule type" value="Genomic_DNA"/>
</dbReference>
<evidence type="ECO:0000313" key="13">
    <source>
        <dbReference type="EMBL" id="ESZ96681.1"/>
    </source>
</evidence>
<evidence type="ECO:0000259" key="10">
    <source>
        <dbReference type="Pfam" id="PF17405"/>
    </source>
</evidence>
<evidence type="ECO:0000256" key="3">
    <source>
        <dbReference type="ARBA" id="ARBA00022884"/>
    </source>
</evidence>
<dbReference type="InterPro" id="IPR005554">
    <property type="entry name" value="NOL6/Upt22"/>
</dbReference>
<keyword evidence="5" id="KW-0698">rRNA processing</keyword>
<feature type="compositionally biased region" description="Basic residues" evidence="6">
    <location>
        <begin position="1"/>
        <end position="11"/>
    </location>
</feature>
<keyword evidence="5" id="KW-0690">Ribosome biogenesis</keyword>
<evidence type="ECO:0000256" key="6">
    <source>
        <dbReference type="SAM" id="MobiDB-lite"/>
    </source>
</evidence>
<dbReference type="Pfam" id="PF03813">
    <property type="entry name" value="Nrap"/>
    <property type="match status" value="1"/>
</dbReference>
<dbReference type="GO" id="GO:0006364">
    <property type="term" value="P:rRNA processing"/>
    <property type="evidence" value="ECO:0007669"/>
    <property type="project" value="UniProtKB-KW"/>
</dbReference>
<accession>W9CLE6</accession>
<dbReference type="GO" id="GO:0003723">
    <property type="term" value="F:RNA binding"/>
    <property type="evidence" value="ECO:0007669"/>
    <property type="project" value="UniProtKB-KW"/>
</dbReference>
<keyword evidence="4 5" id="KW-0539">Nucleus</keyword>
<comment type="similarity">
    <text evidence="2 5">Belongs to the NRAP family.</text>
</comment>
<dbReference type="Proteomes" id="UP000019487">
    <property type="component" value="Unassembled WGS sequence"/>
</dbReference>
<evidence type="ECO:0000256" key="2">
    <source>
        <dbReference type="ARBA" id="ARBA00006674"/>
    </source>
</evidence>
<dbReference type="AlphaFoldDB" id="W9CLE6"/>
<dbReference type="STRING" id="1432307.W9CLE6"/>
<dbReference type="InterPro" id="IPR035370">
    <property type="entry name" value="Nrap_D5"/>
</dbReference>
<proteinExistence type="inferred from homology"/>
<dbReference type="InterPro" id="IPR035371">
    <property type="entry name" value="Nrap_D6"/>
</dbReference>
<dbReference type="GO" id="GO:0034456">
    <property type="term" value="C:UTP-C complex"/>
    <property type="evidence" value="ECO:0007669"/>
    <property type="project" value="TreeGrafter"/>
</dbReference>
<feature type="domain" description="Nrap protein" evidence="11">
    <location>
        <begin position="833"/>
        <end position="988"/>
    </location>
</feature>
<dbReference type="PANTHER" id="PTHR17972">
    <property type="entry name" value="NUCLEOLAR RNA-ASSOCIATED PROTEIN"/>
    <property type="match status" value="1"/>
</dbReference>
<evidence type="ECO:0000256" key="5">
    <source>
        <dbReference type="RuleBase" id="RU364032"/>
    </source>
</evidence>
<dbReference type="OrthoDB" id="10251401at2759"/>
<dbReference type="Gene3D" id="1.10.1410.10">
    <property type="match status" value="1"/>
</dbReference>
<evidence type="ECO:0000256" key="4">
    <source>
        <dbReference type="ARBA" id="ARBA00023242"/>
    </source>
</evidence>
<comment type="subcellular location">
    <subcellularLocation>
        <location evidence="1 5">Nucleus</location>
        <location evidence="1 5">Nucleolus</location>
    </subcellularLocation>
</comment>
<feature type="domain" description="Nrap protein" evidence="7">
    <location>
        <begin position="182"/>
        <end position="323"/>
    </location>
</feature>
<name>W9CLE6_SCLBF</name>
<keyword evidence="14" id="KW-1185">Reference proteome</keyword>
<sequence length="1127" mass="125933">MAPLTTKRRKLEHTSDDEAPQLQDSKVDIGDIGAGSVGKESSSQDVDAVRSTLKHPPAKRQHNDQDAALYAGGLYKSSMFKLQVDELLNEVRPNYEKRAAGIKSSLHQLKNAIEGIEDRGPLSIPDAIKLFSKTHKIAIPFPDPKPDNNAAYKLTYSKPSAINVVGSYALGTMVKSERSLCVDMIVNMPKSIFQEKDYLNYRYFYKRAYYLATIAAGLHTSMPDLTLEYEFLNENSLHPVLVARWNSSTKTDQNSRFEVHIIPAAPRNFFPEAKLRPAKNSIRPKDEAGSDTTAAEPSPFYNSSLSADCNFESYLQLLHNASKASEGFKDACLLGRIWLRQRGFGSAISEGGIGHFEWAALTALLLKGGGPKGHSLLSPGYSSYQMFKAVVQYLSTNHLTKKPMLYEAPDLQAAKSEVPMFYDGPRGVNILYKMTSFSYELLRDEAKTSLTMLNDSTFDQFEATFITKADQILQKYDCIVNIPIPVQKDGVFNCDHKTHTTTFANRVFATLKEGLSDRIQLLDPKGIETKAWSIKNSGPSINDGQTLNLAVLFDPANISRLVDHGPPAEDKKKAAKYQKFWGEKAELRRFKDGSILESLVWSSGSTYSIFEDIVTYLVKRHLGAEVSKGLSFIGEGFEKLLPSYGSGSKDFEVLRQAFNSFEKDIRDMESLPLQLKQLSAVDPQLRSSSIEVPLFAPRQPLATPADVLIQFEGSGRWPDDVLAIQRTKIAFLLKIGELLVESNDSISTRLGIENEDQPLQNCAFLDVFYPSGATFRLRIQNEREQTLLERQVKDKTIDNRSREDAVSALSLYKRFNTQLPLHTQSVSTHCTRFPLLSPTIRLVKKWFDRHMLSGHVSGELIELLAARAFLQPYPWKAPSSAMSGFLRTLLFLSKWDWRSSPLIVDFTGTMTDKDVSTINTRLEAWRKIDPGMNRTVLFAASNHDTTGIAFTNDGPSKMVAARMTALARSACKAVKDQSLALDQRSLFATSTNDYNFVIHLNPKAASTSKAKDSHRFKNLEVQSELSLDKVDYRPIEMFSEELESLYNGSIVFFRSATDISRIGGLWNPQTAISRAFKVNLAYAAKPVGEKDGEEKEEEATHIEINKSAILAEIARLGGDMVSRIEIH</sequence>
<dbReference type="GO" id="GO:0032040">
    <property type="term" value="C:small-subunit processome"/>
    <property type="evidence" value="ECO:0007669"/>
    <property type="project" value="TreeGrafter"/>
</dbReference>
<feature type="domain" description="Nrap protein" evidence="9">
    <location>
        <begin position="473"/>
        <end position="622"/>
    </location>
</feature>
<evidence type="ECO:0000259" key="12">
    <source>
        <dbReference type="Pfam" id="PF17407"/>
    </source>
</evidence>
<evidence type="ECO:0000313" key="14">
    <source>
        <dbReference type="Proteomes" id="UP000019487"/>
    </source>
</evidence>
<keyword evidence="3 5" id="KW-0694">RNA-binding</keyword>
<dbReference type="InterPro" id="IPR035368">
    <property type="entry name" value="Nrap_D3"/>
</dbReference>
<evidence type="ECO:0000259" key="8">
    <source>
        <dbReference type="Pfam" id="PF17403"/>
    </source>
</evidence>
<dbReference type="Pfam" id="PF17404">
    <property type="entry name" value="Nrap_D3"/>
    <property type="match status" value="1"/>
</dbReference>
<dbReference type="Pfam" id="PF17407">
    <property type="entry name" value="Nrap_D6"/>
    <property type="match status" value="1"/>
</dbReference>
<keyword evidence="5" id="KW-0687">Ribonucleoprotein</keyword>
<dbReference type="HOGENOM" id="CLU_003502_1_0_1"/>
<dbReference type="Pfam" id="PF17406">
    <property type="entry name" value="Nrap_D5"/>
    <property type="match status" value="1"/>
</dbReference>
<dbReference type="PANTHER" id="PTHR17972:SF0">
    <property type="entry name" value="NUCLEOLAR PROTEIN 6"/>
    <property type="match status" value="1"/>
</dbReference>